<evidence type="ECO:0000256" key="4">
    <source>
        <dbReference type="ARBA" id="ARBA00023157"/>
    </source>
</evidence>
<dbReference type="Pfam" id="PF14704">
    <property type="entry name" value="DERM"/>
    <property type="match status" value="1"/>
</dbReference>
<dbReference type="InterPro" id="IPR026645">
    <property type="entry name" value="Dermatopontin"/>
</dbReference>
<reference evidence="6" key="1">
    <citation type="submission" date="2025-08" db="UniProtKB">
        <authorList>
            <consortium name="RefSeq"/>
        </authorList>
    </citation>
    <scope>IDENTIFICATION</scope>
    <source>
        <strain evidence="6">Nigerian</strain>
        <tissue evidence="6">Liver and blood</tissue>
    </source>
</reference>
<proteinExistence type="inferred from homology"/>
<evidence type="ECO:0000313" key="6">
    <source>
        <dbReference type="RefSeq" id="XP_031754384.1"/>
    </source>
</evidence>
<keyword evidence="3" id="KW-0964">Secreted</keyword>
<dbReference type="OMA" id="FRFKVCS"/>
<dbReference type="Proteomes" id="UP000008143">
    <property type="component" value="Chromosome 3"/>
</dbReference>
<gene>
    <name evidence="6 7" type="primary">LOC105946738</name>
</gene>
<dbReference type="PANTHER" id="PTHR15040">
    <property type="entry name" value="DERMATOPONTIN-RELATED"/>
    <property type="match status" value="1"/>
</dbReference>
<evidence type="ECO:0000313" key="7">
    <source>
        <dbReference type="Xenbase" id="XB-GENE-29089291"/>
    </source>
</evidence>
<organism evidence="5 6">
    <name type="scientific">Xenopus tropicalis</name>
    <name type="common">Western clawed frog</name>
    <name type="synonym">Silurana tropicalis</name>
    <dbReference type="NCBI Taxonomy" id="8364"/>
    <lineage>
        <taxon>Eukaryota</taxon>
        <taxon>Metazoa</taxon>
        <taxon>Chordata</taxon>
        <taxon>Craniata</taxon>
        <taxon>Vertebrata</taxon>
        <taxon>Euteleostomi</taxon>
        <taxon>Amphibia</taxon>
        <taxon>Batrachia</taxon>
        <taxon>Anura</taxon>
        <taxon>Pipoidea</taxon>
        <taxon>Pipidae</taxon>
        <taxon>Xenopodinae</taxon>
        <taxon>Xenopus</taxon>
        <taxon>Silurana</taxon>
    </lineage>
</organism>
<dbReference type="GO" id="GO:0005576">
    <property type="term" value="C:extracellular region"/>
    <property type="evidence" value="ECO:0007669"/>
    <property type="project" value="UniProtKB-SubCell"/>
</dbReference>
<comment type="similarity">
    <text evidence="2">Belongs to the dermatopontin family.</text>
</comment>
<accession>A0A8J1J939</accession>
<sequence length="229" mass="27146">MKQTSRTESCEGKEGPRCPIRIAVRRHMLGSRMKRPIETRVGQVAHRDQTQRERVCLEMIVRGSGISETIGHTDNPENRWVNNYDEPLHFECPNHQSISLIISIHDNKREDRIWDFSCKATFSEQRFCYWTGYVNDFDQEFTFTCASGSVLSGMNSYHDNKREDRRWQFLCCQGEVPVDHLCTWSGYVNQFDEYLRWDADPNYYLVGVSSYHDNSKEDRRWRYQSCMKS</sequence>
<dbReference type="RefSeq" id="XP_031754384.1">
    <property type="nucleotide sequence ID" value="XM_031898524.1"/>
</dbReference>
<keyword evidence="4" id="KW-1015">Disulfide bond</keyword>
<name>A0A8J1J939_XENTR</name>
<comment type="subcellular location">
    <subcellularLocation>
        <location evidence="1">Secreted</location>
    </subcellularLocation>
</comment>
<evidence type="ECO:0000256" key="2">
    <source>
        <dbReference type="ARBA" id="ARBA00008712"/>
    </source>
</evidence>
<evidence type="ECO:0000313" key="5">
    <source>
        <dbReference type="Proteomes" id="UP000008143"/>
    </source>
</evidence>
<dbReference type="OrthoDB" id="5975249at2759"/>
<dbReference type="PANTHER" id="PTHR15040:SF3">
    <property type="entry name" value="SI:DKEY-14D8.6-RELATED"/>
    <property type="match status" value="1"/>
</dbReference>
<protein>
    <submittedName>
        <fullName evidence="6">Hemagglutinin/amebocyte aggregation factor-like</fullName>
    </submittedName>
</protein>
<dbReference type="GeneID" id="105946738"/>
<keyword evidence="5" id="KW-1185">Reference proteome</keyword>
<dbReference type="KEGG" id="xtr:105946738"/>
<dbReference type="AlphaFoldDB" id="A0A8J1J939"/>
<evidence type="ECO:0000256" key="1">
    <source>
        <dbReference type="ARBA" id="ARBA00004613"/>
    </source>
</evidence>
<evidence type="ECO:0000256" key="3">
    <source>
        <dbReference type="ARBA" id="ARBA00022525"/>
    </source>
</evidence>
<dbReference type="Xenbase" id="XB-GENE-29089291">
    <property type="gene designation" value="LOC105946738"/>
</dbReference>
<dbReference type="AGR" id="Xenbase:XB-GENE-29089291"/>